<keyword evidence="6" id="KW-0640">Prion</keyword>
<keyword evidence="11" id="KW-0449">Lipoprotein</keyword>
<evidence type="ECO:0000256" key="5">
    <source>
        <dbReference type="ARBA" id="ARBA00022622"/>
    </source>
</evidence>
<accession>A0A8D0GR39</accession>
<dbReference type="GeneTree" id="ENSGT00730000111694"/>
<evidence type="ECO:0000256" key="3">
    <source>
        <dbReference type="ARBA" id="ARBA00014397"/>
    </source>
</evidence>
<keyword evidence="5" id="KW-0336">GPI-anchor</keyword>
<evidence type="ECO:0000256" key="10">
    <source>
        <dbReference type="ARBA" id="ARBA00023180"/>
    </source>
</evidence>
<dbReference type="GO" id="GO:0006606">
    <property type="term" value="P:protein import into nucleus"/>
    <property type="evidence" value="ECO:0007669"/>
    <property type="project" value="Ensembl"/>
</dbReference>
<reference evidence="14" key="1">
    <citation type="submission" date="2025-08" db="UniProtKB">
        <authorList>
            <consortium name="Ensembl"/>
        </authorList>
    </citation>
    <scope>IDENTIFICATION</scope>
</reference>
<evidence type="ECO:0000256" key="13">
    <source>
        <dbReference type="SAM" id="SignalP"/>
    </source>
</evidence>
<dbReference type="InterPro" id="IPR029238">
    <property type="entry name" value="Shadoo"/>
</dbReference>
<evidence type="ECO:0000256" key="1">
    <source>
        <dbReference type="ARBA" id="ARBA00004609"/>
    </source>
</evidence>
<evidence type="ECO:0000256" key="12">
    <source>
        <dbReference type="SAM" id="Phobius"/>
    </source>
</evidence>
<sequence length="141" mass="14714">MRRCTATCWTLILLAAFFCDNVACKGGRGGARGSARGSARGATRVRVKSAPRYGSSGTALRVAAAAAGGAAAGAAAGMAARRMRLAGESSPDDSDFQRGNSTGEGSYSYRAWISDAQPQGLLHLPAWLLCLATSFFWYLPF</sequence>
<keyword evidence="15" id="KW-1185">Reference proteome</keyword>
<dbReference type="GO" id="GO:0005829">
    <property type="term" value="C:cytosol"/>
    <property type="evidence" value="ECO:0007669"/>
    <property type="project" value="Ensembl"/>
</dbReference>
<evidence type="ECO:0000256" key="9">
    <source>
        <dbReference type="ARBA" id="ARBA00023136"/>
    </source>
</evidence>
<dbReference type="GO" id="GO:0031982">
    <property type="term" value="C:vesicle"/>
    <property type="evidence" value="ECO:0007669"/>
    <property type="project" value="Ensembl"/>
</dbReference>
<dbReference type="AlphaFoldDB" id="A0A8D0GR39"/>
<proteinExistence type="inferred from homology"/>
<comment type="similarity">
    <text evidence="2">Belongs to the SPRN family.</text>
</comment>
<dbReference type="Proteomes" id="UP000694392">
    <property type="component" value="Unplaced"/>
</dbReference>
<feature type="signal peptide" evidence="13">
    <location>
        <begin position="1"/>
        <end position="24"/>
    </location>
</feature>
<name>A0A8D0GR39_SPHPU</name>
<organism evidence="14 15">
    <name type="scientific">Sphenodon punctatus</name>
    <name type="common">Tuatara</name>
    <name type="synonym">Hatteria punctata</name>
    <dbReference type="NCBI Taxonomy" id="8508"/>
    <lineage>
        <taxon>Eukaryota</taxon>
        <taxon>Metazoa</taxon>
        <taxon>Chordata</taxon>
        <taxon>Craniata</taxon>
        <taxon>Vertebrata</taxon>
        <taxon>Euteleostomi</taxon>
        <taxon>Lepidosauria</taxon>
        <taxon>Sphenodontia</taxon>
        <taxon>Sphenodontidae</taxon>
        <taxon>Sphenodon</taxon>
    </lineage>
</organism>
<dbReference type="Ensembl" id="ENSSPUT00000013161.1">
    <property type="protein sequence ID" value="ENSSPUP00000012346.1"/>
    <property type="gene ID" value="ENSSPUG00000009451.1"/>
</dbReference>
<dbReference type="Pfam" id="PF14999">
    <property type="entry name" value="Shadoo"/>
    <property type="match status" value="1"/>
</dbReference>
<dbReference type="GO" id="GO:0098552">
    <property type="term" value="C:side of membrane"/>
    <property type="evidence" value="ECO:0007669"/>
    <property type="project" value="UniProtKB-KW"/>
</dbReference>
<dbReference type="GO" id="GO:0003676">
    <property type="term" value="F:nucleic acid binding"/>
    <property type="evidence" value="ECO:0007669"/>
    <property type="project" value="Ensembl"/>
</dbReference>
<dbReference type="GO" id="GO:0005730">
    <property type="term" value="C:nucleolus"/>
    <property type="evidence" value="ECO:0007669"/>
    <property type="project" value="Ensembl"/>
</dbReference>
<keyword evidence="8" id="KW-0034">Amyloid</keyword>
<comment type="subcellular location">
    <subcellularLocation>
        <location evidence="1">Cell membrane</location>
        <topology evidence="1">Lipid-anchor</topology>
        <topology evidence="1">GPI-anchor</topology>
    </subcellularLocation>
</comment>
<dbReference type="PANTHER" id="PTHR28552">
    <property type="entry name" value="SHADOW OF PRION PROTEIN"/>
    <property type="match status" value="1"/>
</dbReference>
<dbReference type="OMA" id="MNWAPAT"/>
<keyword evidence="12" id="KW-0812">Transmembrane</keyword>
<feature type="transmembrane region" description="Helical" evidence="12">
    <location>
        <begin position="120"/>
        <end position="139"/>
    </location>
</feature>
<evidence type="ECO:0000256" key="4">
    <source>
        <dbReference type="ARBA" id="ARBA00022475"/>
    </source>
</evidence>
<dbReference type="PANTHER" id="PTHR28552:SF1">
    <property type="entry name" value="SHADOW OF PRION PROTEIN"/>
    <property type="match status" value="1"/>
</dbReference>
<gene>
    <name evidence="14" type="primary">SPRN</name>
</gene>
<keyword evidence="4" id="KW-1003">Cell membrane</keyword>
<evidence type="ECO:0000256" key="11">
    <source>
        <dbReference type="ARBA" id="ARBA00023288"/>
    </source>
</evidence>
<keyword evidence="12" id="KW-1133">Transmembrane helix</keyword>
<keyword evidence="10" id="KW-0325">Glycoprotein</keyword>
<keyword evidence="7 13" id="KW-0732">Signal</keyword>
<keyword evidence="9 12" id="KW-0472">Membrane</keyword>
<feature type="chain" id="PRO_5034466532" description="Shadow of prion protein" evidence="13">
    <location>
        <begin position="25"/>
        <end position="141"/>
    </location>
</feature>
<evidence type="ECO:0000256" key="7">
    <source>
        <dbReference type="ARBA" id="ARBA00022729"/>
    </source>
</evidence>
<evidence type="ECO:0000256" key="8">
    <source>
        <dbReference type="ARBA" id="ARBA00023087"/>
    </source>
</evidence>
<dbReference type="GO" id="GO:0005886">
    <property type="term" value="C:plasma membrane"/>
    <property type="evidence" value="ECO:0007669"/>
    <property type="project" value="UniProtKB-SubCell"/>
</dbReference>
<evidence type="ECO:0000256" key="2">
    <source>
        <dbReference type="ARBA" id="ARBA00008311"/>
    </source>
</evidence>
<evidence type="ECO:0000313" key="15">
    <source>
        <dbReference type="Proteomes" id="UP000694392"/>
    </source>
</evidence>
<evidence type="ECO:0000256" key="6">
    <source>
        <dbReference type="ARBA" id="ARBA00022678"/>
    </source>
</evidence>
<reference evidence="14" key="2">
    <citation type="submission" date="2025-09" db="UniProtKB">
        <authorList>
            <consortium name="Ensembl"/>
        </authorList>
    </citation>
    <scope>IDENTIFICATION</scope>
</reference>
<evidence type="ECO:0000313" key="14">
    <source>
        <dbReference type="Ensembl" id="ENSSPUP00000012346.1"/>
    </source>
</evidence>
<protein>
    <recommendedName>
        <fullName evidence="3">Shadow of prion protein</fullName>
    </recommendedName>
</protein>